<accession>A0A1G9IK50</accession>
<evidence type="ECO:0000313" key="2">
    <source>
        <dbReference type="Proteomes" id="UP000199008"/>
    </source>
</evidence>
<evidence type="ECO:0000313" key="1">
    <source>
        <dbReference type="EMBL" id="SDL25415.1"/>
    </source>
</evidence>
<proteinExistence type="predicted"/>
<name>A0A1G9IK50_9BACL</name>
<dbReference type="AlphaFoldDB" id="A0A1G9IK50"/>
<protein>
    <submittedName>
        <fullName evidence="1">Uncharacterized protein</fullName>
    </submittedName>
</protein>
<dbReference type="RefSeq" id="WP_092987999.1">
    <property type="nucleotide sequence ID" value="NZ_FNFY01000034.1"/>
</dbReference>
<dbReference type="EMBL" id="FNFY01000034">
    <property type="protein sequence ID" value="SDL25415.1"/>
    <property type="molecule type" value="Genomic_DNA"/>
</dbReference>
<keyword evidence="2" id="KW-1185">Reference proteome</keyword>
<sequence length="176" mass="20816">MEKILNNFSLPENHSILKINDINQFNLQDINEKDYKNNLKLEITLTTEEQVDILNNIGILDFEHLHISLICSNLMFKKIDLKFLINKSIMKNIIVKDTQIEFNFYLVKKTNEAIIKNNVKIIEAIEYSSNDIELKSMVHEILYHANTILKNYRKYLNQIDLLQTKMETVNNFVKKL</sequence>
<organism evidence="1 2">
    <name type="scientific">Lacicoccus qingdaonensis</name>
    <dbReference type="NCBI Taxonomy" id="576118"/>
    <lineage>
        <taxon>Bacteria</taxon>
        <taxon>Bacillati</taxon>
        <taxon>Bacillota</taxon>
        <taxon>Bacilli</taxon>
        <taxon>Bacillales</taxon>
        <taxon>Salinicoccaceae</taxon>
        <taxon>Lacicoccus</taxon>
    </lineage>
</organism>
<reference evidence="2" key="1">
    <citation type="submission" date="2016-10" db="EMBL/GenBank/DDBJ databases">
        <authorList>
            <person name="Varghese N."/>
            <person name="Submissions S."/>
        </authorList>
    </citation>
    <scope>NUCLEOTIDE SEQUENCE [LARGE SCALE GENOMIC DNA]</scope>
    <source>
        <strain evidence="2">CGMCC 1.8895</strain>
    </source>
</reference>
<gene>
    <name evidence="1" type="ORF">SAMN05216216_13414</name>
</gene>
<dbReference type="Proteomes" id="UP000199008">
    <property type="component" value="Unassembled WGS sequence"/>
</dbReference>